<dbReference type="InterPro" id="IPR029034">
    <property type="entry name" value="Cystine-knot_cytokine"/>
</dbReference>
<evidence type="ECO:0000256" key="2">
    <source>
        <dbReference type="ARBA" id="ARBA00022525"/>
    </source>
</evidence>
<evidence type="ECO:0000259" key="10">
    <source>
        <dbReference type="PROSITE" id="PS51362"/>
    </source>
</evidence>
<proteinExistence type="inferred from homology"/>
<dbReference type="PROSITE" id="PS51192">
    <property type="entry name" value="HELICASE_ATP_BIND_1"/>
    <property type="match status" value="1"/>
</dbReference>
<feature type="compositionally biased region" description="Basic and acidic residues" evidence="6">
    <location>
        <begin position="52"/>
        <end position="62"/>
    </location>
</feature>
<dbReference type="PROSITE" id="PS51194">
    <property type="entry name" value="HELICASE_CTER"/>
    <property type="match status" value="1"/>
</dbReference>
<comment type="similarity">
    <text evidence="5">Belongs to the TGF-beta family.</text>
</comment>
<dbReference type="InterPro" id="IPR050496">
    <property type="entry name" value="SNF2_RAD54_helicase_repair"/>
</dbReference>
<dbReference type="Proteomes" id="UP000830375">
    <property type="component" value="Unassembled WGS sequence"/>
</dbReference>
<dbReference type="EMBL" id="JACTAM010000006">
    <property type="protein sequence ID" value="KAI2663215.1"/>
    <property type="molecule type" value="Genomic_DNA"/>
</dbReference>
<accession>A0ABQ8MK45</accession>
<feature type="domain" description="Helicase ATP-binding" evidence="8">
    <location>
        <begin position="353"/>
        <end position="501"/>
    </location>
</feature>
<dbReference type="Pfam" id="PF00019">
    <property type="entry name" value="TGF_beta"/>
    <property type="match status" value="1"/>
</dbReference>
<dbReference type="InterPro" id="IPR038718">
    <property type="entry name" value="SNF2-like_sf"/>
</dbReference>
<evidence type="ECO:0000256" key="5">
    <source>
        <dbReference type="RuleBase" id="RU000354"/>
    </source>
</evidence>
<feature type="region of interest" description="Disordered" evidence="6">
    <location>
        <begin position="211"/>
        <end position="230"/>
    </location>
</feature>
<evidence type="ECO:0000256" key="6">
    <source>
        <dbReference type="SAM" id="MobiDB-lite"/>
    </source>
</evidence>
<dbReference type="InterPro" id="IPR000330">
    <property type="entry name" value="SNF2_N"/>
</dbReference>
<evidence type="ECO:0000259" key="9">
    <source>
        <dbReference type="PROSITE" id="PS51194"/>
    </source>
</evidence>
<organism evidence="11 12">
    <name type="scientific">Labeo rohita</name>
    <name type="common">Indian major carp</name>
    <name type="synonym">Cyprinus rohita</name>
    <dbReference type="NCBI Taxonomy" id="84645"/>
    <lineage>
        <taxon>Eukaryota</taxon>
        <taxon>Metazoa</taxon>
        <taxon>Chordata</taxon>
        <taxon>Craniata</taxon>
        <taxon>Vertebrata</taxon>
        <taxon>Euteleostomi</taxon>
        <taxon>Actinopterygii</taxon>
        <taxon>Neopterygii</taxon>
        <taxon>Teleostei</taxon>
        <taxon>Ostariophysi</taxon>
        <taxon>Cypriniformes</taxon>
        <taxon>Cyprinidae</taxon>
        <taxon>Labeoninae</taxon>
        <taxon>Labeonini</taxon>
        <taxon>Labeo</taxon>
    </lineage>
</organism>
<evidence type="ECO:0000256" key="7">
    <source>
        <dbReference type="SAM" id="SignalP"/>
    </source>
</evidence>
<dbReference type="SMART" id="SM00487">
    <property type="entry name" value="DEXDc"/>
    <property type="match status" value="1"/>
</dbReference>
<comment type="subcellular location">
    <subcellularLocation>
        <location evidence="1">Secreted</location>
    </subcellularLocation>
</comment>
<feature type="domain" description="Helicase C-terminal" evidence="9">
    <location>
        <begin position="632"/>
        <end position="786"/>
    </location>
</feature>
<evidence type="ECO:0000259" key="8">
    <source>
        <dbReference type="PROSITE" id="PS51192"/>
    </source>
</evidence>
<keyword evidence="3" id="KW-0378">Hydrolase</keyword>
<protein>
    <submittedName>
        <fullName evidence="11">DNA repair and recombination protein RAD54-like</fullName>
    </submittedName>
</protein>
<feature type="signal peptide" evidence="7">
    <location>
        <begin position="1"/>
        <end position="28"/>
    </location>
</feature>
<reference evidence="11 12" key="1">
    <citation type="submission" date="2022-01" db="EMBL/GenBank/DDBJ databases">
        <title>A high-quality chromosome-level genome assembly of rohu carp, Labeo rohita.</title>
        <authorList>
            <person name="Arick M.A. II"/>
            <person name="Hsu C.-Y."/>
            <person name="Magbanua Z."/>
            <person name="Pechanova O."/>
            <person name="Grover C."/>
            <person name="Miller E."/>
            <person name="Thrash A."/>
            <person name="Ezzel L."/>
            <person name="Alam S."/>
            <person name="Benzie J."/>
            <person name="Hamilton M."/>
            <person name="Karsi A."/>
            <person name="Lawrence M.L."/>
            <person name="Peterson D.G."/>
        </authorList>
    </citation>
    <scope>NUCLEOTIDE SEQUENCE [LARGE SCALE GENOMIC DNA]</scope>
    <source>
        <strain evidence="12">BAU-BD-2019</strain>
        <tissue evidence="11">Blood</tissue>
    </source>
</reference>
<dbReference type="Pfam" id="PF00176">
    <property type="entry name" value="SNF2-rel_dom"/>
    <property type="match status" value="1"/>
</dbReference>
<feature type="compositionally biased region" description="Basic residues" evidence="6">
    <location>
        <begin position="90"/>
        <end position="104"/>
    </location>
</feature>
<dbReference type="Gene3D" id="2.10.90.10">
    <property type="entry name" value="Cystine-knot cytokines"/>
    <property type="match status" value="1"/>
</dbReference>
<keyword evidence="4" id="KW-0067">ATP-binding</keyword>
<dbReference type="InterPro" id="IPR049730">
    <property type="entry name" value="SNF2/RAD54-like_C"/>
</dbReference>
<keyword evidence="2" id="KW-0964">Secreted</keyword>
<dbReference type="InterPro" id="IPR027417">
    <property type="entry name" value="P-loop_NTPase"/>
</dbReference>
<dbReference type="CDD" id="cd18793">
    <property type="entry name" value="SF2_C_SNF"/>
    <property type="match status" value="1"/>
</dbReference>
<evidence type="ECO:0000313" key="12">
    <source>
        <dbReference type="Proteomes" id="UP000830375"/>
    </source>
</evidence>
<dbReference type="InterPro" id="IPR001650">
    <property type="entry name" value="Helicase_C-like"/>
</dbReference>
<evidence type="ECO:0000313" key="11">
    <source>
        <dbReference type="EMBL" id="KAI2663215.1"/>
    </source>
</evidence>
<dbReference type="SUPFAM" id="SSF57501">
    <property type="entry name" value="Cystine-knot cytokines"/>
    <property type="match status" value="1"/>
</dbReference>
<dbReference type="SUPFAM" id="SSF52540">
    <property type="entry name" value="P-loop containing nucleoside triphosphate hydrolases"/>
    <property type="match status" value="2"/>
</dbReference>
<dbReference type="PANTHER" id="PTHR45629:SF7">
    <property type="entry name" value="DNA EXCISION REPAIR PROTEIN ERCC-6-RELATED"/>
    <property type="match status" value="1"/>
</dbReference>
<dbReference type="Pfam" id="PF00271">
    <property type="entry name" value="Helicase_C"/>
    <property type="match status" value="1"/>
</dbReference>
<dbReference type="PANTHER" id="PTHR45629">
    <property type="entry name" value="SNF2/RAD54 FAMILY MEMBER"/>
    <property type="match status" value="1"/>
</dbReference>
<evidence type="ECO:0000256" key="4">
    <source>
        <dbReference type="ARBA" id="ARBA00022806"/>
    </source>
</evidence>
<feature type="compositionally biased region" description="Polar residues" evidence="6">
    <location>
        <begin position="79"/>
        <end position="88"/>
    </location>
</feature>
<keyword evidence="7" id="KW-0732">Signal</keyword>
<feature type="domain" description="TGF-beta family profile" evidence="10">
    <location>
        <begin position="90"/>
        <end position="203"/>
    </location>
</feature>
<name>A0ABQ8MK45_LABRO</name>
<dbReference type="Gene3D" id="3.40.50.300">
    <property type="entry name" value="P-loop containing nucleotide triphosphate hydrolases"/>
    <property type="match status" value="1"/>
</dbReference>
<dbReference type="InterPro" id="IPR001839">
    <property type="entry name" value="TGF-b_C"/>
</dbReference>
<keyword evidence="12" id="KW-1185">Reference proteome</keyword>
<feature type="chain" id="PRO_5045199524" evidence="7">
    <location>
        <begin position="29"/>
        <end position="877"/>
    </location>
</feature>
<dbReference type="InterPro" id="IPR014001">
    <property type="entry name" value="Helicase_ATP-bd"/>
</dbReference>
<evidence type="ECO:0000256" key="3">
    <source>
        <dbReference type="ARBA" id="ARBA00022801"/>
    </source>
</evidence>
<sequence>MAAPARCHLRNWKVMLLVFICLLGLVDGHFLQEETEEPHLGRLKARSTPPDHPQKDLDEKQSRAPWARLHGEGHRIRWQRSSTNNSSLRKSPRNRKERRNRQRGRSSQDCRLEKKEMKVRDLGLGYDSDEIVLFKYCVGTCMSARKNYDLALKVLTDNGSVSSRKVSTHPCCRPTRFETVSFMDAQTSWQTIKWLSAANCSCRRSLAPSQVAKRKQGPDSDDEDWEPDIASESKRNCRENYISPYRKPLTPLTNRPLCTDGNEHEAFIRKILSKPFKIPIPNYTGSLGLRALGLRRAGVRKALHDPFEDGALVLYEPPAVSAHDLIKADKEKLPVHVVVDPVLSKVLRPHQREMGLGKTLQCITLMWTLLRQSPDFKPEIDKAIVVSPSSLVRNWYNEVGKWLGGRVQPLAIDGGSKNEIDRKLESFIYQHGMRVPTPILIISYETFRLHAEVLHKGKVGLVICDEALNAMNAQRRVLISGTPIQNDLLEYFSLVHFVNAGILGTAQEFKKRFEIPILKGRDADASDKDRAVGEEKLQELISIVNRCLIRRTSDILSKYLPVKIEQVVCCKLTPLQTELYKLFLKQAKPVESVQSGKISVSSLSSITSLKKLCNHPALIYEKCLAGEEGKMLVLDYILAMTRTTTSDKVVLVSNYTQTLDLFEKLCRTRRYLYVRLDGTMSIKKRAKIVERFNNPSNPEFIFMLSSKAGGCGLNLIGANRLVMFDPDWNPANDEQAMARVWRDGQKKTCYIYRLLSTGTIEEKILQRQAHKKALSSCVVDEEQDVERHFSLGELRELFSLNEETVSDTHDRFRCRRCINGRQVRPPPDDSDCTCDLSNWHHCSDKRGLRDPVLQASWDAAVSFVFHQRSHEDQRGVV</sequence>
<dbReference type="PROSITE" id="PS51362">
    <property type="entry name" value="TGF_BETA_2"/>
    <property type="match status" value="1"/>
</dbReference>
<keyword evidence="4" id="KW-0347">Helicase</keyword>
<evidence type="ECO:0000256" key="1">
    <source>
        <dbReference type="ARBA" id="ARBA00004613"/>
    </source>
</evidence>
<keyword evidence="4" id="KW-0547">Nucleotide-binding</keyword>
<feature type="region of interest" description="Disordered" evidence="6">
    <location>
        <begin position="37"/>
        <end position="109"/>
    </location>
</feature>
<dbReference type="CDD" id="cd19381">
    <property type="entry name" value="TGF_beta_Artemin"/>
    <property type="match status" value="1"/>
</dbReference>
<comment type="caution">
    <text evidence="11">The sequence shown here is derived from an EMBL/GenBank/DDBJ whole genome shotgun (WGS) entry which is preliminary data.</text>
</comment>
<gene>
    <name evidence="11" type="ORF">H4Q32_011694</name>
</gene>
<dbReference type="Gene3D" id="3.40.50.10810">
    <property type="entry name" value="Tandem AAA-ATPase domain"/>
    <property type="match status" value="1"/>
</dbReference>
<feature type="compositionally biased region" description="Acidic residues" evidence="6">
    <location>
        <begin position="219"/>
        <end position="229"/>
    </location>
</feature>
<keyword evidence="5" id="KW-0339">Growth factor</keyword>
<dbReference type="SMART" id="SM00490">
    <property type="entry name" value="HELICc"/>
    <property type="match status" value="1"/>
</dbReference>